<feature type="compositionally biased region" description="Polar residues" evidence="1">
    <location>
        <begin position="148"/>
        <end position="158"/>
    </location>
</feature>
<reference evidence="2 3" key="1">
    <citation type="submission" date="2014-10" db="EMBL/GenBank/DDBJ databases">
        <title>Draft genome of the hookworm Ancylostoma caninum.</title>
        <authorList>
            <person name="Mitreva M."/>
        </authorList>
    </citation>
    <scope>NUCLEOTIDE SEQUENCE [LARGE SCALE GENOMIC DNA]</scope>
    <source>
        <strain evidence="2 3">Baltimore</strain>
    </source>
</reference>
<dbReference type="OrthoDB" id="10263633at2759"/>
<sequence>MKIAAELDGYAFSEKPGHVGQIISTKLSKLTVVVSDIATSERLDDVLLSIVGGRDYRSNSMIDKSGEINFVGLVRIFKFQKGFDPVVLSMRLGWSYSDSNSIPIEDLLDVSLKREQESGSLNIGPLYLPELEMVTDSDKENRKGPHTKSVNNSPSSYSEAVVSE</sequence>
<dbReference type="Proteomes" id="UP000252519">
    <property type="component" value="Unassembled WGS sequence"/>
</dbReference>
<organism evidence="2 3">
    <name type="scientific">Ancylostoma caninum</name>
    <name type="common">Dog hookworm</name>
    <dbReference type="NCBI Taxonomy" id="29170"/>
    <lineage>
        <taxon>Eukaryota</taxon>
        <taxon>Metazoa</taxon>
        <taxon>Ecdysozoa</taxon>
        <taxon>Nematoda</taxon>
        <taxon>Chromadorea</taxon>
        <taxon>Rhabditida</taxon>
        <taxon>Rhabditina</taxon>
        <taxon>Rhabditomorpha</taxon>
        <taxon>Strongyloidea</taxon>
        <taxon>Ancylostomatidae</taxon>
        <taxon>Ancylostomatinae</taxon>
        <taxon>Ancylostoma</taxon>
    </lineage>
</organism>
<evidence type="ECO:0000256" key="1">
    <source>
        <dbReference type="SAM" id="MobiDB-lite"/>
    </source>
</evidence>
<evidence type="ECO:0000313" key="2">
    <source>
        <dbReference type="EMBL" id="RCN46427.1"/>
    </source>
</evidence>
<name>A0A368GTZ0_ANCCA</name>
<proteinExistence type="predicted"/>
<dbReference type="AlphaFoldDB" id="A0A368GTZ0"/>
<accession>A0A368GTZ0</accession>
<keyword evidence="3" id="KW-1185">Reference proteome</keyword>
<dbReference type="EMBL" id="JOJR01000079">
    <property type="protein sequence ID" value="RCN46427.1"/>
    <property type="molecule type" value="Genomic_DNA"/>
</dbReference>
<gene>
    <name evidence="2" type="ORF">ANCCAN_07515</name>
</gene>
<dbReference type="STRING" id="29170.A0A368GTZ0"/>
<evidence type="ECO:0000313" key="3">
    <source>
        <dbReference type="Proteomes" id="UP000252519"/>
    </source>
</evidence>
<protein>
    <submittedName>
        <fullName evidence="2">Uncharacterized protein</fullName>
    </submittedName>
</protein>
<comment type="caution">
    <text evidence="2">The sequence shown here is derived from an EMBL/GenBank/DDBJ whole genome shotgun (WGS) entry which is preliminary data.</text>
</comment>
<feature type="region of interest" description="Disordered" evidence="1">
    <location>
        <begin position="134"/>
        <end position="164"/>
    </location>
</feature>